<comment type="caution">
    <text evidence="5">The sequence shown here is derived from an EMBL/GenBank/DDBJ whole genome shotgun (WGS) entry which is preliminary data.</text>
</comment>
<dbReference type="EMBL" id="JAGPXC010000012">
    <property type="protein sequence ID" value="KAH6644920.1"/>
    <property type="molecule type" value="Genomic_DNA"/>
</dbReference>
<protein>
    <submittedName>
        <fullName evidence="5">Ankyrin repeat-containing domain protein</fullName>
    </submittedName>
</protein>
<evidence type="ECO:0000256" key="4">
    <source>
        <dbReference type="SAM" id="MobiDB-lite"/>
    </source>
</evidence>
<organism evidence="5 6">
    <name type="scientific">Truncatella angustata</name>
    <dbReference type="NCBI Taxonomy" id="152316"/>
    <lineage>
        <taxon>Eukaryota</taxon>
        <taxon>Fungi</taxon>
        <taxon>Dikarya</taxon>
        <taxon>Ascomycota</taxon>
        <taxon>Pezizomycotina</taxon>
        <taxon>Sordariomycetes</taxon>
        <taxon>Xylariomycetidae</taxon>
        <taxon>Amphisphaeriales</taxon>
        <taxon>Sporocadaceae</taxon>
        <taxon>Truncatella</taxon>
    </lineage>
</organism>
<dbReference type="Pfam" id="PF12796">
    <property type="entry name" value="Ank_2"/>
    <property type="match status" value="1"/>
</dbReference>
<evidence type="ECO:0000313" key="6">
    <source>
        <dbReference type="Proteomes" id="UP000758603"/>
    </source>
</evidence>
<sequence length="387" mass="43051">MITIRVSQQFFTKQHVQDSSGGGFQNCFIIQGDKPPRSITAIRKLHSILDLLLYQLAAKRHPYLLTWACEAGQVAVVAKLLNAGVNPNVPFAPLGERGYQRNYWERYGAYLLLDYLYTHKRFAGNRTEAIPASLDDVTIEEPERQPGLALQDRISLVSAIHEERPSKSYSESQSVSSADHISPIGEALEEDLASVTSPPEAYGAFNYGLFNPNSGSKSPDSSQDGANSEPDDVGVEPRNPEHWHRIRTPYFWFPLHAAAKAGSHKIVKLLISYGALLDPPSHRFCVCQSWDEELTYKTTQRWTPLHTALCSGNEHIALFLMAKGSSQYLDANHTTTIVHTVATFGSVTALKQCLVCYALIGFDDQDYQGKTPLQLAHYGKRNTAVMQ</sequence>
<keyword evidence="6" id="KW-1185">Reference proteome</keyword>
<dbReference type="InterPro" id="IPR002110">
    <property type="entry name" value="Ankyrin_rpt"/>
</dbReference>
<evidence type="ECO:0000256" key="2">
    <source>
        <dbReference type="ARBA" id="ARBA00023043"/>
    </source>
</evidence>
<evidence type="ECO:0000256" key="3">
    <source>
        <dbReference type="PROSITE-ProRule" id="PRU00023"/>
    </source>
</evidence>
<dbReference type="OrthoDB" id="341259at2759"/>
<gene>
    <name evidence="5" type="ORF">BKA67DRAFT_651421</name>
</gene>
<dbReference type="PROSITE" id="PS50297">
    <property type="entry name" value="ANK_REP_REGION"/>
    <property type="match status" value="1"/>
</dbReference>
<feature type="repeat" description="ANK" evidence="3">
    <location>
        <begin position="254"/>
        <end position="282"/>
    </location>
</feature>
<dbReference type="InterPro" id="IPR050776">
    <property type="entry name" value="Ank_Repeat/CDKN_Inhibitor"/>
</dbReference>
<dbReference type="Proteomes" id="UP000758603">
    <property type="component" value="Unassembled WGS sequence"/>
</dbReference>
<feature type="compositionally biased region" description="Polar residues" evidence="4">
    <location>
        <begin position="213"/>
        <end position="226"/>
    </location>
</feature>
<evidence type="ECO:0000256" key="1">
    <source>
        <dbReference type="ARBA" id="ARBA00022737"/>
    </source>
</evidence>
<dbReference type="RefSeq" id="XP_045951434.1">
    <property type="nucleotide sequence ID" value="XM_046106074.1"/>
</dbReference>
<keyword evidence="2 3" id="KW-0040">ANK repeat</keyword>
<feature type="region of interest" description="Disordered" evidence="4">
    <location>
        <begin position="213"/>
        <end position="240"/>
    </location>
</feature>
<keyword evidence="1" id="KW-0677">Repeat</keyword>
<name>A0A9P8RKC6_9PEZI</name>
<dbReference type="PANTHER" id="PTHR24201">
    <property type="entry name" value="ANK_REP_REGION DOMAIN-CONTAINING PROTEIN"/>
    <property type="match status" value="1"/>
</dbReference>
<dbReference type="Gene3D" id="1.25.40.20">
    <property type="entry name" value="Ankyrin repeat-containing domain"/>
    <property type="match status" value="1"/>
</dbReference>
<dbReference type="PROSITE" id="PS50088">
    <property type="entry name" value="ANK_REPEAT"/>
    <property type="match status" value="1"/>
</dbReference>
<dbReference type="InterPro" id="IPR036770">
    <property type="entry name" value="Ankyrin_rpt-contain_sf"/>
</dbReference>
<dbReference type="AlphaFoldDB" id="A0A9P8RKC6"/>
<dbReference type="SMART" id="SM00248">
    <property type="entry name" value="ANK"/>
    <property type="match status" value="3"/>
</dbReference>
<reference evidence="5" key="1">
    <citation type="journal article" date="2021" name="Nat. Commun.">
        <title>Genetic determinants of endophytism in the Arabidopsis root mycobiome.</title>
        <authorList>
            <person name="Mesny F."/>
            <person name="Miyauchi S."/>
            <person name="Thiergart T."/>
            <person name="Pickel B."/>
            <person name="Atanasova L."/>
            <person name="Karlsson M."/>
            <person name="Huettel B."/>
            <person name="Barry K.W."/>
            <person name="Haridas S."/>
            <person name="Chen C."/>
            <person name="Bauer D."/>
            <person name="Andreopoulos W."/>
            <person name="Pangilinan J."/>
            <person name="LaButti K."/>
            <person name="Riley R."/>
            <person name="Lipzen A."/>
            <person name="Clum A."/>
            <person name="Drula E."/>
            <person name="Henrissat B."/>
            <person name="Kohler A."/>
            <person name="Grigoriev I.V."/>
            <person name="Martin F.M."/>
            <person name="Hacquard S."/>
        </authorList>
    </citation>
    <scope>NUCLEOTIDE SEQUENCE</scope>
    <source>
        <strain evidence="5">MPI-SDFR-AT-0073</strain>
    </source>
</reference>
<dbReference type="SUPFAM" id="SSF48403">
    <property type="entry name" value="Ankyrin repeat"/>
    <property type="match status" value="1"/>
</dbReference>
<proteinExistence type="predicted"/>
<dbReference type="GeneID" id="70134965"/>
<accession>A0A9P8RKC6</accession>
<evidence type="ECO:0000313" key="5">
    <source>
        <dbReference type="EMBL" id="KAH6644920.1"/>
    </source>
</evidence>